<dbReference type="Pfam" id="PF05699">
    <property type="entry name" value="Dimer_Tnp_hAT"/>
    <property type="match status" value="1"/>
</dbReference>
<organism evidence="2 3">
    <name type="scientific">Gouania willdenowi</name>
    <name type="common">Blunt-snouted clingfish</name>
    <name type="synonym">Lepadogaster willdenowi</name>
    <dbReference type="NCBI Taxonomy" id="441366"/>
    <lineage>
        <taxon>Eukaryota</taxon>
        <taxon>Metazoa</taxon>
        <taxon>Chordata</taxon>
        <taxon>Craniata</taxon>
        <taxon>Vertebrata</taxon>
        <taxon>Euteleostomi</taxon>
        <taxon>Actinopterygii</taxon>
        <taxon>Neopterygii</taxon>
        <taxon>Teleostei</taxon>
        <taxon>Neoteleostei</taxon>
        <taxon>Acanthomorphata</taxon>
        <taxon>Ovalentaria</taxon>
        <taxon>Blenniimorphae</taxon>
        <taxon>Blenniiformes</taxon>
        <taxon>Gobiesocoidei</taxon>
        <taxon>Gobiesocidae</taxon>
        <taxon>Gobiesocinae</taxon>
        <taxon>Gouania</taxon>
    </lineage>
</organism>
<protein>
    <recommendedName>
        <fullName evidence="1">HAT C-terminal dimerisation domain-containing protein</fullName>
    </recommendedName>
</protein>
<accession>A0A8C5DSP2</accession>
<dbReference type="Ensembl" id="ENSGWIT00000012586.1">
    <property type="protein sequence ID" value="ENSGWIP00000011301.1"/>
    <property type="gene ID" value="ENSGWIG00000006639.1"/>
</dbReference>
<evidence type="ECO:0000313" key="2">
    <source>
        <dbReference type="Ensembl" id="ENSGWIP00000011301.1"/>
    </source>
</evidence>
<dbReference type="AlphaFoldDB" id="A0A8C5DSP2"/>
<reference evidence="2" key="2">
    <citation type="submission" date="2025-08" db="UniProtKB">
        <authorList>
            <consortium name="Ensembl"/>
        </authorList>
    </citation>
    <scope>IDENTIFICATION</scope>
</reference>
<dbReference type="SUPFAM" id="SSF53098">
    <property type="entry name" value="Ribonuclease H-like"/>
    <property type="match status" value="1"/>
</dbReference>
<evidence type="ECO:0000313" key="3">
    <source>
        <dbReference type="Proteomes" id="UP000694680"/>
    </source>
</evidence>
<dbReference type="Proteomes" id="UP000694680">
    <property type="component" value="Chromosome 17"/>
</dbReference>
<proteinExistence type="predicted"/>
<feature type="domain" description="HAT C-terminal dimerisation" evidence="1">
    <location>
        <begin position="96"/>
        <end position="155"/>
    </location>
</feature>
<dbReference type="InterPro" id="IPR012337">
    <property type="entry name" value="RNaseH-like_sf"/>
</dbReference>
<dbReference type="InterPro" id="IPR008906">
    <property type="entry name" value="HATC_C_dom"/>
</dbReference>
<dbReference type="PANTHER" id="PTHR45913">
    <property type="entry name" value="EPM2A-INTERACTING PROTEIN 1"/>
    <property type="match status" value="1"/>
</dbReference>
<sequence>MERFCDLKEEITAFLLRSKLKRAETYLTQILDDNFIADVCFLCDIFRHLNDLNMRLQGRDKTVIDLVKQMDVMSFAQNPFTAATHQDLSTKANNGPARFWCNVNVHQFPIIKKVAVRLLSMFGSTYTCESSFSHMNMIKNSYRCSLTDSTLNHCLRIALTSYEPNIHALVQNKRCHFSH</sequence>
<dbReference type="GO" id="GO:0046983">
    <property type="term" value="F:protein dimerization activity"/>
    <property type="evidence" value="ECO:0007669"/>
    <property type="project" value="InterPro"/>
</dbReference>
<reference evidence="2" key="3">
    <citation type="submission" date="2025-09" db="UniProtKB">
        <authorList>
            <consortium name="Ensembl"/>
        </authorList>
    </citation>
    <scope>IDENTIFICATION</scope>
</reference>
<name>A0A8C5DSP2_GOUWI</name>
<reference evidence="2" key="1">
    <citation type="submission" date="2020-06" db="EMBL/GenBank/DDBJ databases">
        <authorList>
            <consortium name="Wellcome Sanger Institute Data Sharing"/>
        </authorList>
    </citation>
    <scope>NUCLEOTIDE SEQUENCE [LARGE SCALE GENOMIC DNA]</scope>
</reference>
<keyword evidence="3" id="KW-1185">Reference proteome</keyword>
<evidence type="ECO:0000259" key="1">
    <source>
        <dbReference type="Pfam" id="PF05699"/>
    </source>
</evidence>
<dbReference type="PANTHER" id="PTHR45913:SF5">
    <property type="entry name" value="GENERAL TRANSCRIPTION FACTOR II-I REPEAT DOMAIN-CONTAINING PROTEIN 2A-LIKE PROTEIN"/>
    <property type="match status" value="1"/>
</dbReference>